<reference evidence="2 3" key="1">
    <citation type="submission" date="2018-03" db="EMBL/GenBank/DDBJ databases">
        <title>Genomic Encyclopedia of Archaeal and Bacterial Type Strains, Phase II (KMG-II): from individual species to whole genera.</title>
        <authorList>
            <person name="Goeker M."/>
        </authorList>
    </citation>
    <scope>NUCLEOTIDE SEQUENCE [LARGE SCALE GENOMIC DNA]</scope>
    <source>
        <strain evidence="2 3">DSM 100346</strain>
    </source>
</reference>
<organism evidence="2 3">
    <name type="scientific">Dyadobacter jejuensis</name>
    <dbReference type="NCBI Taxonomy" id="1082580"/>
    <lineage>
        <taxon>Bacteria</taxon>
        <taxon>Pseudomonadati</taxon>
        <taxon>Bacteroidota</taxon>
        <taxon>Cytophagia</taxon>
        <taxon>Cytophagales</taxon>
        <taxon>Spirosomataceae</taxon>
        <taxon>Dyadobacter</taxon>
    </lineage>
</organism>
<dbReference type="OrthoDB" id="894231at2"/>
<keyword evidence="1" id="KW-0812">Transmembrane</keyword>
<evidence type="ECO:0000313" key="2">
    <source>
        <dbReference type="EMBL" id="PWJ57089.1"/>
    </source>
</evidence>
<dbReference type="EMBL" id="QGDT01000008">
    <property type="protein sequence ID" value="PWJ57089.1"/>
    <property type="molecule type" value="Genomic_DNA"/>
</dbReference>
<feature type="transmembrane region" description="Helical" evidence="1">
    <location>
        <begin position="89"/>
        <end position="110"/>
    </location>
</feature>
<feature type="transmembrane region" description="Helical" evidence="1">
    <location>
        <begin position="131"/>
        <end position="148"/>
    </location>
</feature>
<evidence type="ECO:0008006" key="4">
    <source>
        <dbReference type="Google" id="ProtNLM"/>
    </source>
</evidence>
<feature type="transmembrane region" description="Helical" evidence="1">
    <location>
        <begin position="12"/>
        <end position="35"/>
    </location>
</feature>
<protein>
    <recommendedName>
        <fullName evidence="4">DUF2975 family protein</fullName>
    </recommendedName>
</protein>
<gene>
    <name evidence="2" type="ORF">CLV98_1088</name>
</gene>
<dbReference type="RefSeq" id="WP_109675323.1">
    <property type="nucleotide sequence ID" value="NZ_QGDT01000008.1"/>
</dbReference>
<dbReference type="InterPro" id="IPR021354">
    <property type="entry name" value="DUF2975"/>
</dbReference>
<keyword evidence="1" id="KW-0472">Membrane</keyword>
<dbReference type="Proteomes" id="UP000245880">
    <property type="component" value="Unassembled WGS sequence"/>
</dbReference>
<name>A0A316AIM1_9BACT</name>
<keyword evidence="3" id="KW-1185">Reference proteome</keyword>
<accession>A0A316AIM1</accession>
<dbReference type="AlphaFoldDB" id="A0A316AIM1"/>
<evidence type="ECO:0000313" key="3">
    <source>
        <dbReference type="Proteomes" id="UP000245880"/>
    </source>
</evidence>
<proteinExistence type="predicted"/>
<comment type="caution">
    <text evidence="2">The sequence shown here is derived from an EMBL/GenBank/DDBJ whole genome shotgun (WGS) entry which is preliminary data.</text>
</comment>
<dbReference type="Pfam" id="PF11188">
    <property type="entry name" value="DUF2975"/>
    <property type="match status" value="1"/>
</dbReference>
<feature type="transmembrane region" description="Helical" evidence="1">
    <location>
        <begin position="154"/>
        <end position="173"/>
    </location>
</feature>
<evidence type="ECO:0000256" key="1">
    <source>
        <dbReference type="SAM" id="Phobius"/>
    </source>
</evidence>
<keyword evidence="1" id="KW-1133">Transmembrane helix</keyword>
<sequence length="190" mass="22008">MKKVNTLEFSVLLCKSLYILIALMAIGATVIFIHLQMDPLYYTRWNVSFLTQKGILSYSFFESWHTDHTKANSLIALDKIKVTSLYFNYLQIIGILTLIFLTVKEFLKVIESVKLIETFHQRNILSFQKMCKYLFVIFILSSITIVNAQEANLYSYSLRFTPIILSLAALIMAEIFKQGNQLLEENQLTI</sequence>